<keyword evidence="5" id="KW-0862">Zinc</keyword>
<keyword evidence="17" id="KW-1185">Reference proteome</keyword>
<evidence type="ECO:0000259" key="14">
    <source>
        <dbReference type="PROSITE" id="PS50880"/>
    </source>
</evidence>
<dbReference type="EMBL" id="PNYA01000002">
    <property type="protein sequence ID" value="PMS23019.1"/>
    <property type="molecule type" value="Genomic_DNA"/>
</dbReference>
<reference evidence="16 17" key="1">
    <citation type="submission" date="2018-01" db="EMBL/GenBank/DDBJ databases">
        <title>Whole genome analyses suggest that Burkholderia sensu lato contains two further novel genera in the rhizoxinica-symbiotica group Mycetohabitans gen. nov., and Trinickia gen. nov.: implications for the evolution of diazotrophy and nodulation in the Burkholderiaceae.</title>
        <authorList>
            <person name="Estrada-de los Santos P."/>
            <person name="Palmer M."/>
            <person name="Chavez-Ramirez B."/>
            <person name="Beukes C."/>
            <person name="Steenkamp E.T."/>
            <person name="Hirsch A.M."/>
            <person name="Manyaka P."/>
            <person name="Maluk M."/>
            <person name="Lafos M."/>
            <person name="Crook M."/>
            <person name="Gross E."/>
            <person name="Simon M.F."/>
            <person name="Bueno dos Reis Junior F."/>
            <person name="Poole P.S."/>
            <person name="Venter S.N."/>
            <person name="James E.K."/>
        </authorList>
    </citation>
    <scope>NUCLEOTIDE SEQUENCE [LARGE SCALE GENOMIC DNA]</scope>
    <source>
        <strain evidence="16 17">GIMN1.004</strain>
    </source>
</reference>
<dbReference type="Proteomes" id="UP000235616">
    <property type="component" value="Unassembled WGS sequence"/>
</dbReference>
<dbReference type="InterPro" id="IPR023405">
    <property type="entry name" value="Topo_IA_core_domain"/>
</dbReference>
<evidence type="ECO:0000256" key="5">
    <source>
        <dbReference type="ARBA" id="ARBA00022833"/>
    </source>
</evidence>
<keyword evidence="7" id="KW-0238">DNA-binding</keyword>
<feature type="compositionally biased region" description="Acidic residues" evidence="13">
    <location>
        <begin position="251"/>
        <end position="263"/>
    </location>
</feature>
<dbReference type="AlphaFoldDB" id="A0A2N7W0R9"/>
<dbReference type="SUPFAM" id="SSF56712">
    <property type="entry name" value="Prokaryotic type I DNA topoisomerase"/>
    <property type="match status" value="1"/>
</dbReference>
<evidence type="ECO:0000256" key="8">
    <source>
        <dbReference type="ARBA" id="ARBA00023235"/>
    </source>
</evidence>
<dbReference type="SMART" id="SM00436">
    <property type="entry name" value="TOP1Bc"/>
    <property type="match status" value="1"/>
</dbReference>
<dbReference type="Pfam" id="PF01131">
    <property type="entry name" value="Topoisom_bac"/>
    <property type="match status" value="1"/>
</dbReference>
<evidence type="ECO:0000256" key="13">
    <source>
        <dbReference type="SAM" id="MobiDB-lite"/>
    </source>
</evidence>
<dbReference type="PRINTS" id="PR00417">
    <property type="entry name" value="PRTPISMRASEI"/>
</dbReference>
<evidence type="ECO:0000259" key="15">
    <source>
        <dbReference type="PROSITE" id="PS52039"/>
    </source>
</evidence>
<dbReference type="NCBIfam" id="NF005829">
    <property type="entry name" value="PRK07726.1"/>
    <property type="match status" value="1"/>
</dbReference>
<feature type="compositionally biased region" description="Basic and acidic residues" evidence="13">
    <location>
        <begin position="632"/>
        <end position="647"/>
    </location>
</feature>
<dbReference type="OrthoDB" id="9803554at2"/>
<protein>
    <recommendedName>
        <fullName evidence="3">DNA topoisomerase</fullName>
        <ecNumber evidence="3">5.6.2.1</ecNumber>
    </recommendedName>
    <alternativeName>
        <fullName evidence="12">Omega-protein</fullName>
    </alternativeName>
    <alternativeName>
        <fullName evidence="11">Relaxing enzyme</fullName>
    </alternativeName>
    <alternativeName>
        <fullName evidence="9">Swivelase</fullName>
    </alternativeName>
    <alternativeName>
        <fullName evidence="10">Untwisting enzyme</fullName>
    </alternativeName>
</protein>
<evidence type="ECO:0000256" key="1">
    <source>
        <dbReference type="ARBA" id="ARBA00000213"/>
    </source>
</evidence>
<dbReference type="SMART" id="SM00493">
    <property type="entry name" value="TOPRIM"/>
    <property type="match status" value="1"/>
</dbReference>
<comment type="caution">
    <text evidence="16">The sequence shown here is derived from an EMBL/GenBank/DDBJ whole genome shotgun (WGS) entry which is preliminary data.</text>
</comment>
<dbReference type="NCBIfam" id="TIGR01056">
    <property type="entry name" value="topB"/>
    <property type="match status" value="1"/>
</dbReference>
<evidence type="ECO:0000256" key="4">
    <source>
        <dbReference type="ARBA" id="ARBA00022771"/>
    </source>
</evidence>
<dbReference type="PANTHER" id="PTHR11390:SF21">
    <property type="entry name" value="DNA TOPOISOMERASE 3-ALPHA"/>
    <property type="match status" value="1"/>
</dbReference>
<evidence type="ECO:0000256" key="6">
    <source>
        <dbReference type="ARBA" id="ARBA00023029"/>
    </source>
</evidence>
<dbReference type="GO" id="GO:0006281">
    <property type="term" value="P:DNA repair"/>
    <property type="evidence" value="ECO:0007669"/>
    <property type="project" value="TreeGrafter"/>
</dbReference>
<feature type="domain" description="Toprim" evidence="14">
    <location>
        <begin position="1"/>
        <end position="133"/>
    </location>
</feature>
<dbReference type="Gene3D" id="1.10.290.10">
    <property type="entry name" value="Topoisomerase I, domain 4"/>
    <property type="match status" value="1"/>
</dbReference>
<keyword evidence="8 16" id="KW-0413">Isomerase</keyword>
<evidence type="ECO:0000313" key="17">
    <source>
        <dbReference type="Proteomes" id="UP000235616"/>
    </source>
</evidence>
<name>A0A2N7W0R9_9BURK</name>
<dbReference type="InterPro" id="IPR013497">
    <property type="entry name" value="Topo_IA_cen"/>
</dbReference>
<evidence type="ECO:0000256" key="12">
    <source>
        <dbReference type="ARBA" id="ARBA00032877"/>
    </source>
</evidence>
<proteinExistence type="inferred from homology"/>
<dbReference type="Pfam" id="PF01396">
    <property type="entry name" value="Zn_ribbon_Top1"/>
    <property type="match status" value="1"/>
</dbReference>
<dbReference type="RefSeq" id="WP_102643709.1">
    <property type="nucleotide sequence ID" value="NZ_PNYA01000002.1"/>
</dbReference>
<dbReference type="InterPro" id="IPR013826">
    <property type="entry name" value="Topo_IA_cen_sub3"/>
</dbReference>
<dbReference type="InterPro" id="IPR013498">
    <property type="entry name" value="Topo_IA_Znf"/>
</dbReference>
<evidence type="ECO:0000256" key="7">
    <source>
        <dbReference type="ARBA" id="ARBA00023125"/>
    </source>
</evidence>
<dbReference type="InterPro" id="IPR005738">
    <property type="entry name" value="TopoIII"/>
</dbReference>
<dbReference type="InterPro" id="IPR000380">
    <property type="entry name" value="Topo_IA"/>
</dbReference>
<dbReference type="Gene3D" id="2.70.20.10">
    <property type="entry name" value="Topoisomerase I, domain 3"/>
    <property type="match status" value="1"/>
</dbReference>
<evidence type="ECO:0000256" key="3">
    <source>
        <dbReference type="ARBA" id="ARBA00012891"/>
    </source>
</evidence>
<dbReference type="EC" id="5.6.2.1" evidence="3"/>
<keyword evidence="6" id="KW-0799">Topoisomerase</keyword>
<dbReference type="PROSITE" id="PS52039">
    <property type="entry name" value="TOPO_IA_2"/>
    <property type="match status" value="1"/>
</dbReference>
<dbReference type="InterPro" id="IPR013824">
    <property type="entry name" value="Topo_IA_cen_sub1"/>
</dbReference>
<dbReference type="GO" id="GO:0043597">
    <property type="term" value="C:cytoplasmic replication fork"/>
    <property type="evidence" value="ECO:0007669"/>
    <property type="project" value="TreeGrafter"/>
</dbReference>
<evidence type="ECO:0000256" key="10">
    <source>
        <dbReference type="ARBA" id="ARBA00031985"/>
    </source>
</evidence>
<dbReference type="GO" id="GO:0003677">
    <property type="term" value="F:DNA binding"/>
    <property type="evidence" value="ECO:0007669"/>
    <property type="project" value="UniProtKB-KW"/>
</dbReference>
<dbReference type="CDD" id="cd01028">
    <property type="entry name" value="TOPRIM_TopoIA"/>
    <property type="match status" value="1"/>
</dbReference>
<keyword evidence="4" id="KW-0863">Zinc-finger</keyword>
<feature type="region of interest" description="Disordered" evidence="13">
    <location>
        <begin position="619"/>
        <end position="648"/>
    </location>
</feature>
<evidence type="ECO:0000256" key="9">
    <source>
        <dbReference type="ARBA" id="ARBA00030003"/>
    </source>
</evidence>
<dbReference type="Pfam" id="PF01751">
    <property type="entry name" value="Toprim"/>
    <property type="match status" value="1"/>
</dbReference>
<dbReference type="CDD" id="cd00186">
    <property type="entry name" value="TOP1Ac"/>
    <property type="match status" value="1"/>
</dbReference>
<dbReference type="InterPro" id="IPR006171">
    <property type="entry name" value="TOPRIM_dom"/>
</dbReference>
<dbReference type="Gene3D" id="3.30.65.10">
    <property type="entry name" value="Bacterial Topoisomerase I, domain 1"/>
    <property type="match status" value="1"/>
</dbReference>
<dbReference type="Gene3D" id="3.40.50.140">
    <property type="match status" value="1"/>
</dbReference>
<dbReference type="Gene3D" id="1.10.460.10">
    <property type="entry name" value="Topoisomerase I, domain 2"/>
    <property type="match status" value="1"/>
</dbReference>
<feature type="region of interest" description="Disordered" evidence="13">
    <location>
        <begin position="245"/>
        <end position="270"/>
    </location>
</feature>
<organism evidence="16 17">
    <name type="scientific">Trinickia dabaoshanensis</name>
    <dbReference type="NCBI Taxonomy" id="564714"/>
    <lineage>
        <taxon>Bacteria</taxon>
        <taxon>Pseudomonadati</taxon>
        <taxon>Pseudomonadota</taxon>
        <taxon>Betaproteobacteria</taxon>
        <taxon>Burkholderiales</taxon>
        <taxon>Burkholderiaceae</taxon>
        <taxon>Trinickia</taxon>
    </lineage>
</organism>
<dbReference type="PROSITE" id="PS50880">
    <property type="entry name" value="TOPRIM"/>
    <property type="match status" value="1"/>
</dbReference>
<dbReference type="GO" id="GO:0006310">
    <property type="term" value="P:DNA recombination"/>
    <property type="evidence" value="ECO:0007669"/>
    <property type="project" value="TreeGrafter"/>
</dbReference>
<evidence type="ECO:0000256" key="11">
    <source>
        <dbReference type="ARBA" id="ARBA00032235"/>
    </source>
</evidence>
<accession>A0A2N7W0R9</accession>
<evidence type="ECO:0000256" key="2">
    <source>
        <dbReference type="ARBA" id="ARBA00009446"/>
    </source>
</evidence>
<keyword evidence="4" id="KW-0479">Metal-binding</keyword>
<dbReference type="GO" id="GO:0006265">
    <property type="term" value="P:DNA topological change"/>
    <property type="evidence" value="ECO:0007669"/>
    <property type="project" value="InterPro"/>
</dbReference>
<evidence type="ECO:0000313" key="16">
    <source>
        <dbReference type="EMBL" id="PMS23019.1"/>
    </source>
</evidence>
<dbReference type="InterPro" id="IPR013825">
    <property type="entry name" value="Topo_IA_cen_sub2"/>
</dbReference>
<sequence>MRLFIAEKPAMGKTIASFLPGPRHPRDGYVEGPDWLVSWCVGHLLEQVPPEDYDPTFKTWSFDTLPIVPTEWKLKPSADKVEQVKTIKGLLARCDEVINAGDIGREGQGIIDELLIALGNTKPVKRLLLPSLDEPTVKRELANLHDNTRFKPLYDAFLGRQRADWLIGMSMTRAYSVLGRQAGYGGVLSVGRVQTPTLAIVVRRDREIAQFVPNTFWTVQAQFADPARPDVPFWAKFSAQRAAGAASSDSAGDDDDGDSSDEPTGDRFVDQAAAERVVADVKGVGRATVVRYERKPAKEPAPMPFELTGLQSALNAKDGHSVTEVLQAAQSLYEKKAMSYPRTDCPWLATAQLADAPAVLAAVGRTVADLAGFAQQADPTLVSRAWNDAKLGEHHGLIPTGTAPDWASLSPVELAVYRAVSERYVAQFMPLCEVDKAVVEVEAAGHRFVSRGRVVRVAGWRVLFGASETPADAPTLPQLQERQAVGVNDAKADQGRTSAPPRFTQGTLLDAMRHVHRLVDDPEEKKKLRALDGIGRSATRAAIIETLLKRGFIVQTGKTISASPLGQILVEALPPTLTDAGLTSRWEKLLDGIAEGRVPLPVFEAKMVEALRKLVDSARAAKLPPPPPGCEAKPRASDKPVPKDAKPCPKCGNGHMVQKTAKASGKAFFGCTAWPACDHKEWKK</sequence>
<dbReference type="GO" id="GO:0008270">
    <property type="term" value="F:zinc ion binding"/>
    <property type="evidence" value="ECO:0007669"/>
    <property type="project" value="UniProtKB-KW"/>
</dbReference>
<comment type="similarity">
    <text evidence="2">Belongs to the type IA topoisomerase family.</text>
</comment>
<dbReference type="PANTHER" id="PTHR11390">
    <property type="entry name" value="PROKARYOTIC DNA TOPOISOMERASE"/>
    <property type="match status" value="1"/>
</dbReference>
<comment type="catalytic activity">
    <reaction evidence="1">
        <text>ATP-independent breakage of single-stranded DNA, followed by passage and rejoining.</text>
        <dbReference type="EC" id="5.6.2.1"/>
    </reaction>
</comment>
<gene>
    <name evidence="16" type="ORF">C0Z18_02000</name>
</gene>
<dbReference type="InterPro" id="IPR003601">
    <property type="entry name" value="Topo_IA_2"/>
</dbReference>
<dbReference type="InterPro" id="IPR003602">
    <property type="entry name" value="Topo_IA_DNA-bd_dom"/>
</dbReference>
<dbReference type="SMART" id="SM00437">
    <property type="entry name" value="TOP1Ac"/>
    <property type="match status" value="1"/>
</dbReference>
<dbReference type="GO" id="GO:0003917">
    <property type="term" value="F:DNA topoisomerase type I (single strand cut, ATP-independent) activity"/>
    <property type="evidence" value="ECO:0007669"/>
    <property type="project" value="UniProtKB-EC"/>
</dbReference>
<feature type="domain" description="Topo IA-type catalytic" evidence="15">
    <location>
        <begin position="150"/>
        <end position="615"/>
    </location>
</feature>